<name>A0ABV8UWB1_9BACL</name>
<evidence type="ECO:0000313" key="1">
    <source>
        <dbReference type="EMBL" id="MFC4354856.1"/>
    </source>
</evidence>
<organism evidence="1 2">
    <name type="scientific">Chryseomicrobium palamuruense</name>
    <dbReference type="NCBI Taxonomy" id="682973"/>
    <lineage>
        <taxon>Bacteria</taxon>
        <taxon>Bacillati</taxon>
        <taxon>Bacillota</taxon>
        <taxon>Bacilli</taxon>
        <taxon>Bacillales</taxon>
        <taxon>Caryophanaceae</taxon>
        <taxon>Chryseomicrobium</taxon>
    </lineage>
</organism>
<sequence>MATELDVKHLMSNLAKLGVKVTKTKSRLEILKALAPPSTPKPQHS</sequence>
<comment type="caution">
    <text evidence="1">The sequence shown here is derived from an EMBL/GenBank/DDBJ whole genome shotgun (WGS) entry which is preliminary data.</text>
</comment>
<gene>
    <name evidence="1" type="ORF">ACFO0S_07335</name>
</gene>
<accession>A0ABV8UWB1</accession>
<reference evidence="2" key="1">
    <citation type="journal article" date="2019" name="Int. J. Syst. Evol. Microbiol.">
        <title>The Global Catalogue of Microorganisms (GCM) 10K type strain sequencing project: providing services to taxonomists for standard genome sequencing and annotation.</title>
        <authorList>
            <consortium name="The Broad Institute Genomics Platform"/>
            <consortium name="The Broad Institute Genome Sequencing Center for Infectious Disease"/>
            <person name="Wu L."/>
            <person name="Ma J."/>
        </authorList>
    </citation>
    <scope>NUCLEOTIDE SEQUENCE [LARGE SCALE GENOMIC DNA]</scope>
    <source>
        <strain evidence="2">CCUG 50353</strain>
    </source>
</reference>
<dbReference type="NCBIfam" id="NF040845">
    <property type="entry name" value="lmo0850_fam"/>
    <property type="match status" value="1"/>
</dbReference>
<dbReference type="Proteomes" id="UP001595733">
    <property type="component" value="Unassembled WGS sequence"/>
</dbReference>
<keyword evidence="2" id="KW-1185">Reference proteome</keyword>
<dbReference type="InterPro" id="IPR049839">
    <property type="entry name" value="Lmo0850-like"/>
</dbReference>
<dbReference type="EMBL" id="JBHSEF010000021">
    <property type="protein sequence ID" value="MFC4354856.1"/>
    <property type="molecule type" value="Genomic_DNA"/>
</dbReference>
<protein>
    <submittedName>
        <fullName evidence="1">Lmo0850 family protein</fullName>
    </submittedName>
</protein>
<proteinExistence type="predicted"/>
<dbReference type="RefSeq" id="WP_378141128.1">
    <property type="nucleotide sequence ID" value="NZ_JBHSEF010000021.1"/>
</dbReference>
<evidence type="ECO:0000313" key="2">
    <source>
        <dbReference type="Proteomes" id="UP001595733"/>
    </source>
</evidence>